<evidence type="ECO:0000256" key="2">
    <source>
        <dbReference type="SAM" id="SignalP"/>
    </source>
</evidence>
<dbReference type="HOGENOM" id="CLU_1564359_0_0_1"/>
<dbReference type="STRING" id="135651.G0MYJ1"/>
<dbReference type="FunCoup" id="G0MYJ1">
    <property type="interactions" value="1069"/>
</dbReference>
<feature type="signal peptide" evidence="2">
    <location>
        <begin position="1"/>
        <end position="15"/>
    </location>
</feature>
<dbReference type="AlphaFoldDB" id="G0MYJ1"/>
<evidence type="ECO:0008006" key="5">
    <source>
        <dbReference type="Google" id="ProtNLM"/>
    </source>
</evidence>
<name>G0MYJ1_CAEBE</name>
<feature type="chain" id="PRO_5012158158" description="C6 domain-containing protein" evidence="2">
    <location>
        <begin position="16"/>
        <end position="173"/>
    </location>
</feature>
<sequence length="173" mass="18915">MLVLLTLALICTAAASSGYGGGNAPSYSGHPHGYRQGYYDWSSSSESDSSSSEEHHHHHHKRCRKVDELAVDAPLTGDKPKFSPLERKGKTYTKLSCPNDKNEYALIAYKKDSTVLINGETVNDSILLSAGVNLDFVARCHGRRTYAEAANGEKIKLEKVACVKVTDNIPDTF</sequence>
<dbReference type="PANTHER" id="PTHR38633">
    <property type="entry name" value="PROTEIN CBG15573-RELATED"/>
    <property type="match status" value="1"/>
</dbReference>
<reference evidence="4" key="1">
    <citation type="submission" date="2011-07" db="EMBL/GenBank/DDBJ databases">
        <authorList>
            <consortium name="Caenorhabditis brenneri Sequencing and Analysis Consortium"/>
            <person name="Wilson R.K."/>
        </authorList>
    </citation>
    <scope>NUCLEOTIDE SEQUENCE [LARGE SCALE GENOMIC DNA]</scope>
    <source>
        <strain evidence="4">PB2801</strain>
    </source>
</reference>
<evidence type="ECO:0000256" key="1">
    <source>
        <dbReference type="SAM" id="MobiDB-lite"/>
    </source>
</evidence>
<dbReference type="InParanoid" id="G0MYJ1"/>
<evidence type="ECO:0000313" key="4">
    <source>
        <dbReference type="Proteomes" id="UP000008068"/>
    </source>
</evidence>
<organism evidence="4">
    <name type="scientific">Caenorhabditis brenneri</name>
    <name type="common">Nematode worm</name>
    <dbReference type="NCBI Taxonomy" id="135651"/>
    <lineage>
        <taxon>Eukaryota</taxon>
        <taxon>Metazoa</taxon>
        <taxon>Ecdysozoa</taxon>
        <taxon>Nematoda</taxon>
        <taxon>Chromadorea</taxon>
        <taxon>Rhabditida</taxon>
        <taxon>Rhabditina</taxon>
        <taxon>Rhabditomorpha</taxon>
        <taxon>Rhabditoidea</taxon>
        <taxon>Rhabditidae</taxon>
        <taxon>Peloderinae</taxon>
        <taxon>Caenorhabditis</taxon>
    </lineage>
</organism>
<dbReference type="OrthoDB" id="5855705at2759"/>
<dbReference type="Proteomes" id="UP000008068">
    <property type="component" value="Unassembled WGS sequence"/>
</dbReference>
<dbReference type="PANTHER" id="PTHR38633:SF1">
    <property type="entry name" value="UTERINE LUMIN EXPRESSED_LOCAILIZED"/>
    <property type="match status" value="1"/>
</dbReference>
<keyword evidence="2" id="KW-0732">Signal</keyword>
<feature type="region of interest" description="Disordered" evidence="1">
    <location>
        <begin position="45"/>
        <end position="65"/>
    </location>
</feature>
<protein>
    <recommendedName>
        <fullName evidence="5">C6 domain-containing protein</fullName>
    </recommendedName>
</protein>
<dbReference type="EMBL" id="GL379820">
    <property type="protein sequence ID" value="EGT47499.1"/>
    <property type="molecule type" value="Genomic_DNA"/>
</dbReference>
<evidence type="ECO:0000313" key="3">
    <source>
        <dbReference type="EMBL" id="EGT47499.1"/>
    </source>
</evidence>
<dbReference type="eggNOG" id="ENOG502TI2A">
    <property type="taxonomic scope" value="Eukaryota"/>
</dbReference>
<gene>
    <name evidence="3" type="ORF">CAEBREN_32788</name>
</gene>
<accession>G0MYJ1</accession>
<keyword evidence="4" id="KW-1185">Reference proteome</keyword>
<proteinExistence type="predicted"/>